<sequence length="298" mass="30346">MIGRHAVRPGIAVCAAATLFVGVGLSGCTSSAESSAATSTAASNQQGLEYEADLGTMYAGVPVLFNPAELSGGAAVDDHERLEFDAGQEMPKGLEIATPGVAELPRLCEGAEPCRDGEAPKFAPEEAVVAMASEGYDGAPFTLTGQAIDADGHTSDVSMVITPASVEKAPGSTALPGVNSITAESGDSKLTIDFSEAMMVNHAGGKSYVTGTYQAEFPAMAVPPDGVLDSTHAGDFTADEIFSHVVDQKKPQLSGERGVLAVLIDDTAGGVTYSLPAGAVLSFPYADVVDSLPHTTGH</sequence>
<dbReference type="EMBL" id="FUHW01000020">
    <property type="protein sequence ID" value="SJM56308.1"/>
    <property type="molecule type" value="Genomic_DNA"/>
</dbReference>
<proteinExistence type="predicted"/>
<dbReference type="RefSeq" id="WP_086995973.1">
    <property type="nucleotide sequence ID" value="NZ_FUHW01000020.1"/>
</dbReference>
<evidence type="ECO:0008006" key="3">
    <source>
        <dbReference type="Google" id="ProtNLM"/>
    </source>
</evidence>
<accession>A0A1R4FK81</accession>
<protein>
    <recommendedName>
        <fullName evidence="3">Lipoprotein</fullName>
    </recommendedName>
</protein>
<evidence type="ECO:0000313" key="2">
    <source>
        <dbReference type="Proteomes" id="UP000195913"/>
    </source>
</evidence>
<reference evidence="1 2" key="1">
    <citation type="submission" date="2017-02" db="EMBL/GenBank/DDBJ databases">
        <authorList>
            <person name="Peterson S.W."/>
        </authorList>
    </citation>
    <scope>NUCLEOTIDE SEQUENCE [LARGE SCALE GENOMIC DNA]</scope>
    <source>
        <strain evidence="1 2">B Ar 00.02</strain>
    </source>
</reference>
<gene>
    <name evidence="1" type="ORF">FM101_04375</name>
</gene>
<keyword evidence="2" id="KW-1185">Reference proteome</keyword>
<evidence type="ECO:0000313" key="1">
    <source>
        <dbReference type="EMBL" id="SJM56308.1"/>
    </source>
</evidence>
<organism evidence="1 2">
    <name type="scientific">Arthrobacter rhombi</name>
    <dbReference type="NCBI Taxonomy" id="71253"/>
    <lineage>
        <taxon>Bacteria</taxon>
        <taxon>Bacillati</taxon>
        <taxon>Actinomycetota</taxon>
        <taxon>Actinomycetes</taxon>
        <taxon>Micrococcales</taxon>
        <taxon>Micrococcaceae</taxon>
        <taxon>Arthrobacter</taxon>
    </lineage>
</organism>
<dbReference type="PROSITE" id="PS51257">
    <property type="entry name" value="PROKAR_LIPOPROTEIN"/>
    <property type="match status" value="1"/>
</dbReference>
<dbReference type="Proteomes" id="UP000195913">
    <property type="component" value="Unassembled WGS sequence"/>
</dbReference>
<name>A0A1R4FK81_9MICC</name>
<dbReference type="AlphaFoldDB" id="A0A1R4FK81"/>